<comment type="caution">
    <text evidence="1">The sequence shown here is derived from an EMBL/GenBank/DDBJ whole genome shotgun (WGS) entry which is preliminary data.</text>
</comment>
<evidence type="ECO:0000313" key="1">
    <source>
        <dbReference type="EMBL" id="CAH0367482.1"/>
    </source>
</evidence>
<proteinExistence type="predicted"/>
<evidence type="ECO:0008006" key="3">
    <source>
        <dbReference type="Google" id="ProtNLM"/>
    </source>
</evidence>
<dbReference type="InterPro" id="IPR029044">
    <property type="entry name" value="Nucleotide-diphossugar_trans"/>
</dbReference>
<dbReference type="GO" id="GO:0016757">
    <property type="term" value="F:glycosyltransferase activity"/>
    <property type="evidence" value="ECO:0007669"/>
    <property type="project" value="InterPro"/>
</dbReference>
<dbReference type="EMBL" id="CAKKNE010000002">
    <property type="protein sequence ID" value="CAH0367482.1"/>
    <property type="molecule type" value="Genomic_DNA"/>
</dbReference>
<dbReference type="OrthoDB" id="405959at2759"/>
<name>A0A8J2SFE8_9STRA</name>
<dbReference type="SUPFAM" id="SSF53448">
    <property type="entry name" value="Nucleotide-diphospho-sugar transferases"/>
    <property type="match status" value="1"/>
</dbReference>
<dbReference type="AlphaFoldDB" id="A0A8J2SFE8"/>
<organism evidence="1 2">
    <name type="scientific">Pelagomonas calceolata</name>
    <dbReference type="NCBI Taxonomy" id="35677"/>
    <lineage>
        <taxon>Eukaryota</taxon>
        <taxon>Sar</taxon>
        <taxon>Stramenopiles</taxon>
        <taxon>Ochrophyta</taxon>
        <taxon>Pelagophyceae</taxon>
        <taxon>Pelagomonadales</taxon>
        <taxon>Pelagomonadaceae</taxon>
        <taxon>Pelagomonas</taxon>
    </lineage>
</organism>
<gene>
    <name evidence="1" type="ORF">PECAL_2P05040</name>
</gene>
<dbReference type="Pfam" id="PF05704">
    <property type="entry name" value="Caps_synth"/>
    <property type="match status" value="1"/>
</dbReference>
<evidence type="ECO:0000313" key="2">
    <source>
        <dbReference type="Proteomes" id="UP000789595"/>
    </source>
</evidence>
<sequence length="317" mass="36743">MALRYALMYERTFYSIFGRDWRRPGANWTALQWAGDSFLDGGFVQNGDLVQAINAAIAAERIPVFTFWEIPPYHFRVPPIVETCIERYRAFAGNRFAVFVVDRSAAPVPPGGWDRFWGSENSIAHIKDYVSFYLISTFGGIWLDASIILLRPFEEIFNVNLAKFQGWYQPGTDGGVAENWAFFAPPGCPIMKSWYLLTVLWLATDHQPEGAQPWFPYLWQHDIWREEMVPMIKDYGWQDLYILRDPAGIFMSYEGYRDLSIVSLLITGLSLRTVRFHTPMVKLTRFERDRLASSLRHGRFPEGSLANQLEYRWVIPA</sequence>
<dbReference type="Proteomes" id="UP000789595">
    <property type="component" value="Unassembled WGS sequence"/>
</dbReference>
<keyword evidence="2" id="KW-1185">Reference proteome</keyword>
<dbReference type="InterPro" id="IPR008441">
    <property type="entry name" value="AfumC-like_glycosyl_Trfase"/>
</dbReference>
<protein>
    <recommendedName>
        <fullName evidence="3">Alpha 1,4-glycosyltransferase domain-containing protein</fullName>
    </recommendedName>
</protein>
<reference evidence="1" key="1">
    <citation type="submission" date="2021-11" db="EMBL/GenBank/DDBJ databases">
        <authorList>
            <consortium name="Genoscope - CEA"/>
            <person name="William W."/>
        </authorList>
    </citation>
    <scope>NUCLEOTIDE SEQUENCE</scope>
</reference>
<dbReference type="Gene3D" id="3.90.550.20">
    <property type="match status" value="1"/>
</dbReference>
<accession>A0A8J2SFE8</accession>